<reference evidence="2 3" key="1">
    <citation type="submission" date="2024-09" db="EMBL/GenBank/DDBJ databases">
        <title>Rethinking Asexuality: The Enigmatic Case of Functional Sexual Genes in Lepraria (Stereocaulaceae).</title>
        <authorList>
            <person name="Doellman M."/>
            <person name="Sun Y."/>
            <person name="Barcenas-Pena A."/>
            <person name="Lumbsch H.T."/>
            <person name="Grewe F."/>
        </authorList>
    </citation>
    <scope>NUCLEOTIDE SEQUENCE [LARGE SCALE GENOMIC DNA]</scope>
    <source>
        <strain evidence="2 3">Mercado 3170</strain>
    </source>
</reference>
<protein>
    <submittedName>
        <fullName evidence="2">Uncharacterized protein</fullName>
    </submittedName>
</protein>
<evidence type="ECO:0000313" key="3">
    <source>
        <dbReference type="Proteomes" id="UP001590950"/>
    </source>
</evidence>
<evidence type="ECO:0000313" key="2">
    <source>
        <dbReference type="EMBL" id="KAL2047365.1"/>
    </source>
</evidence>
<comment type="similarity">
    <text evidence="1">Belongs to the ustYa family.</text>
</comment>
<gene>
    <name evidence="2" type="ORF">N7G274_001386</name>
</gene>
<dbReference type="EMBL" id="JBEFKJ010000003">
    <property type="protein sequence ID" value="KAL2047365.1"/>
    <property type="molecule type" value="Genomic_DNA"/>
</dbReference>
<organism evidence="2 3">
    <name type="scientific">Stereocaulon virgatum</name>
    <dbReference type="NCBI Taxonomy" id="373712"/>
    <lineage>
        <taxon>Eukaryota</taxon>
        <taxon>Fungi</taxon>
        <taxon>Dikarya</taxon>
        <taxon>Ascomycota</taxon>
        <taxon>Pezizomycotina</taxon>
        <taxon>Lecanoromycetes</taxon>
        <taxon>OSLEUM clade</taxon>
        <taxon>Lecanoromycetidae</taxon>
        <taxon>Lecanorales</taxon>
        <taxon>Lecanorineae</taxon>
        <taxon>Stereocaulaceae</taxon>
        <taxon>Stereocaulon</taxon>
    </lineage>
</organism>
<comment type="caution">
    <text evidence="2">The sequence shown here is derived from an EMBL/GenBank/DDBJ whole genome shotgun (WGS) entry which is preliminary data.</text>
</comment>
<sequence length="99" mass="11341">MTPQKASMLSKLTINSIAWYTLSCNCQELLFSPAESNTRIRKAYLWLARGRTVMDPGEHHHADHCFDILRQYIMYTASDTPLYFVGNATADGQPRQCRD</sequence>
<accession>A0ABR4APH7</accession>
<keyword evidence="3" id="KW-1185">Reference proteome</keyword>
<dbReference type="InterPro" id="IPR021765">
    <property type="entry name" value="UstYa-like"/>
</dbReference>
<dbReference type="Proteomes" id="UP001590950">
    <property type="component" value="Unassembled WGS sequence"/>
</dbReference>
<dbReference type="Pfam" id="PF11807">
    <property type="entry name" value="UstYa"/>
    <property type="match status" value="1"/>
</dbReference>
<name>A0ABR4APH7_9LECA</name>
<proteinExistence type="inferred from homology"/>
<evidence type="ECO:0000256" key="1">
    <source>
        <dbReference type="ARBA" id="ARBA00035112"/>
    </source>
</evidence>